<evidence type="ECO:0000313" key="3">
    <source>
        <dbReference type="Proteomes" id="UP000078348"/>
    </source>
</evidence>
<dbReference type="EMBL" id="LXWW01000006">
    <property type="protein sequence ID" value="OAO18119.1"/>
    <property type="molecule type" value="Genomic_DNA"/>
</dbReference>
<keyword evidence="3" id="KW-1185">Reference proteome</keyword>
<protein>
    <submittedName>
        <fullName evidence="2">Uncharacterized protein</fullName>
    </submittedName>
</protein>
<dbReference type="AlphaFoldDB" id="A0A196SQU3"/>
<comment type="caution">
    <text evidence="2">The sequence shown here is derived from an EMBL/GenBank/DDBJ whole genome shotgun (WGS) entry which is preliminary data.</text>
</comment>
<accession>A0A196SQU3</accession>
<reference evidence="2 3" key="1">
    <citation type="submission" date="2016-05" db="EMBL/GenBank/DDBJ databases">
        <title>Nuclear genome of Blastocystis sp. subtype 1 NandII.</title>
        <authorList>
            <person name="Gentekaki E."/>
            <person name="Curtis B."/>
            <person name="Stairs C."/>
            <person name="Eme L."/>
            <person name="Herman E."/>
            <person name="Klimes V."/>
            <person name="Arias M.C."/>
            <person name="Elias M."/>
            <person name="Hilliou F."/>
            <person name="Klute M."/>
            <person name="Malik S.-B."/>
            <person name="Pightling A."/>
            <person name="Rachubinski R."/>
            <person name="Salas D."/>
            <person name="Schlacht A."/>
            <person name="Suga H."/>
            <person name="Archibald J."/>
            <person name="Ball S.G."/>
            <person name="Clark G."/>
            <person name="Dacks J."/>
            <person name="Van Der Giezen M."/>
            <person name="Tsaousis A."/>
            <person name="Roger A."/>
        </authorList>
    </citation>
    <scope>NUCLEOTIDE SEQUENCE [LARGE SCALE GENOMIC DNA]</scope>
    <source>
        <strain evidence="3">ATCC 50177 / NandII</strain>
        <strain evidence="2">NandII</strain>
    </source>
</reference>
<evidence type="ECO:0000313" key="1">
    <source>
        <dbReference type="EMBL" id="OAO14726.1"/>
    </source>
</evidence>
<dbReference type="Proteomes" id="UP000078348">
    <property type="component" value="Unassembled WGS sequence"/>
</dbReference>
<dbReference type="OrthoDB" id="200454at2759"/>
<dbReference type="EMBL" id="LXWW01000217">
    <property type="protein sequence ID" value="OAO14726.1"/>
    <property type="molecule type" value="Genomic_DNA"/>
</dbReference>
<dbReference type="Gene3D" id="3.40.50.11350">
    <property type="match status" value="1"/>
</dbReference>
<organism evidence="2 3">
    <name type="scientific">Blastocystis sp. subtype 1 (strain ATCC 50177 / NandII)</name>
    <dbReference type="NCBI Taxonomy" id="478820"/>
    <lineage>
        <taxon>Eukaryota</taxon>
        <taxon>Sar</taxon>
        <taxon>Stramenopiles</taxon>
        <taxon>Bigyra</taxon>
        <taxon>Opalozoa</taxon>
        <taxon>Opalinata</taxon>
        <taxon>Blastocystidae</taxon>
        <taxon>Blastocystis</taxon>
    </lineage>
</organism>
<evidence type="ECO:0000313" key="2">
    <source>
        <dbReference type="EMBL" id="OAO18119.1"/>
    </source>
</evidence>
<proteinExistence type="predicted"/>
<name>A0A196SQU3_BLAHN</name>
<gene>
    <name evidence="2" type="ORF">AV274_0154</name>
    <name evidence="1" type="ORF">AV274_3577</name>
</gene>
<sequence length="355" mass="41320">MEPFDYHNTTWFSAEDQDRRWEAYKQYYTEYQHRLRQTNLEYYVVYTTTNSGLANKLNGLVSSLLVAMVTDRGLLLDDWASFDSYFDLHLDGHHYDYNSSFSKGSPLKIWRRCIEAKRLKKGYINRQFGEKNINVITNCPLFASLAKNDLYYDAFVSRGLVRTAKRGDYSAISEDIYHRLLNFFSLSPYLESRLLNITETWSDRYVIGMQIRVGLGNSAFLDNCKFLFMDDIETFIHYAEYFTNRTSLQPLWFISTDSPSVESMFSERYGNITFFLSDLPMMHTKILAYNFNEPAVNRAILDNYLLSQSDLLITTAWSSFGEMAVGRMAKGETIMITRGDSIVDPPPVVSFNREE</sequence>